<accession>A0ABM7ZMF9</accession>
<feature type="region of interest" description="Disordered" evidence="1">
    <location>
        <begin position="1"/>
        <end position="60"/>
    </location>
</feature>
<organism evidence="2 3">
    <name type="scientific">Streptomyces nigrescens</name>
    <dbReference type="NCBI Taxonomy" id="1920"/>
    <lineage>
        <taxon>Bacteria</taxon>
        <taxon>Bacillati</taxon>
        <taxon>Actinomycetota</taxon>
        <taxon>Actinomycetes</taxon>
        <taxon>Kitasatosporales</taxon>
        <taxon>Streptomycetaceae</taxon>
        <taxon>Streptomyces</taxon>
    </lineage>
</organism>
<proteinExistence type="predicted"/>
<evidence type="ECO:0000313" key="2">
    <source>
        <dbReference type="EMBL" id="BDM67570.1"/>
    </source>
</evidence>
<protein>
    <submittedName>
        <fullName evidence="2">Uncharacterized protein</fullName>
    </submittedName>
</protein>
<dbReference type="EMBL" id="AP026073">
    <property type="protein sequence ID" value="BDM67570.1"/>
    <property type="molecule type" value="Genomic_DNA"/>
</dbReference>
<keyword evidence="3" id="KW-1185">Reference proteome</keyword>
<dbReference type="Proteomes" id="UP001059597">
    <property type="component" value="Chromosome"/>
</dbReference>
<gene>
    <name evidence="2" type="ORF">HEK616_10570</name>
</gene>
<reference evidence="2" key="1">
    <citation type="submission" date="2022-06" db="EMBL/GenBank/DDBJ databases">
        <title>Complete genome sequence of Streptomyces nigrescens HEK616.</title>
        <authorList>
            <person name="Asamizu S."/>
            <person name="Onaka H."/>
        </authorList>
    </citation>
    <scope>NUCLEOTIDE SEQUENCE</scope>
    <source>
        <strain evidence="2">HEK616</strain>
    </source>
</reference>
<sequence>MLTPSFVSNVILPGAGARKPARVSAQKASSQRRDRGRPGEGAGTGAVRPPASGDPGDGEDLRVWVMATAAG</sequence>
<evidence type="ECO:0000313" key="3">
    <source>
        <dbReference type="Proteomes" id="UP001059597"/>
    </source>
</evidence>
<evidence type="ECO:0000256" key="1">
    <source>
        <dbReference type="SAM" id="MobiDB-lite"/>
    </source>
</evidence>
<name>A0ABM7ZMF9_STRNI</name>